<gene>
    <name evidence="1" type="ORF">ST47_g1516</name>
</gene>
<comment type="caution">
    <text evidence="1">The sequence shown here is derived from an EMBL/GenBank/DDBJ whole genome shotgun (WGS) entry which is preliminary data.</text>
</comment>
<keyword evidence="2" id="KW-1185">Reference proteome</keyword>
<evidence type="ECO:0000313" key="1">
    <source>
        <dbReference type="EMBL" id="KZM27342.1"/>
    </source>
</evidence>
<reference evidence="1 2" key="1">
    <citation type="journal article" date="2016" name="Sci. Rep.">
        <title>Draft genome sequencing and secretome analysis of fungal phytopathogen Ascochyta rabiei provides insight into the necrotrophic effector repertoire.</title>
        <authorList>
            <person name="Verma S."/>
            <person name="Gazara R.K."/>
            <person name="Nizam S."/>
            <person name="Parween S."/>
            <person name="Chattopadhyay D."/>
            <person name="Verma P.K."/>
        </authorList>
    </citation>
    <scope>NUCLEOTIDE SEQUENCE [LARGE SCALE GENOMIC DNA]</scope>
    <source>
        <strain evidence="1 2">ArDII</strain>
    </source>
</reference>
<dbReference type="EMBL" id="JYNV01000070">
    <property type="protein sequence ID" value="KZM27342.1"/>
    <property type="molecule type" value="Genomic_DNA"/>
</dbReference>
<evidence type="ECO:0000313" key="2">
    <source>
        <dbReference type="Proteomes" id="UP000076837"/>
    </source>
</evidence>
<accession>A0A163KY47</accession>
<sequence>MRRTMLSRYVLYMLCGVSGALSRAVPDAGQVPLLKDSQQHDPKPQGLEVMVAFKRSGDDHEAMWHLPLRQPQRGSLLQGDSWRNARKEVNAIGIVAVVDVQTGTSAGLEELAQVRCTVEPVFSEEEVRAAAVSGAELGVWPHFGVEDGMVRFDRSESRWFLAGRSIETVECW</sequence>
<dbReference type="Proteomes" id="UP000076837">
    <property type="component" value="Unassembled WGS sequence"/>
</dbReference>
<name>A0A163KY47_DIDRA</name>
<protein>
    <submittedName>
        <fullName evidence="1">Uncharacterized protein</fullName>
    </submittedName>
</protein>
<dbReference type="OrthoDB" id="3650120at2759"/>
<organism evidence="1 2">
    <name type="scientific">Didymella rabiei</name>
    <name type="common">Chickpea ascochyta blight fungus</name>
    <name type="synonym">Mycosphaerella rabiei</name>
    <dbReference type="NCBI Taxonomy" id="5454"/>
    <lineage>
        <taxon>Eukaryota</taxon>
        <taxon>Fungi</taxon>
        <taxon>Dikarya</taxon>
        <taxon>Ascomycota</taxon>
        <taxon>Pezizomycotina</taxon>
        <taxon>Dothideomycetes</taxon>
        <taxon>Pleosporomycetidae</taxon>
        <taxon>Pleosporales</taxon>
        <taxon>Pleosporineae</taxon>
        <taxon>Didymellaceae</taxon>
        <taxon>Ascochyta</taxon>
    </lineage>
</organism>
<proteinExistence type="predicted"/>
<dbReference type="AlphaFoldDB" id="A0A163KY47"/>